<dbReference type="EMBL" id="PPSL01000001">
    <property type="protein sequence ID" value="PQJ12858.1"/>
    <property type="molecule type" value="Genomic_DNA"/>
</dbReference>
<proteinExistence type="predicted"/>
<organism evidence="2 3">
    <name type="scientific">Flavipsychrobacter stenotrophus</name>
    <dbReference type="NCBI Taxonomy" id="2077091"/>
    <lineage>
        <taxon>Bacteria</taxon>
        <taxon>Pseudomonadati</taxon>
        <taxon>Bacteroidota</taxon>
        <taxon>Chitinophagia</taxon>
        <taxon>Chitinophagales</taxon>
        <taxon>Chitinophagaceae</taxon>
        <taxon>Flavipsychrobacter</taxon>
    </lineage>
</organism>
<dbReference type="Proteomes" id="UP000239872">
    <property type="component" value="Unassembled WGS sequence"/>
</dbReference>
<sequence length="103" mass="11443">MKKLTLGLFHFIHGLDILHRGGTPPATPEDTASQFVPKKEGDSNPTNDFLTSDPVKELFADLESLIIDKLTGQPTVADIQKITEDIKTDLFKYIDTKIEAAFK</sequence>
<evidence type="ECO:0000256" key="1">
    <source>
        <dbReference type="SAM" id="MobiDB-lite"/>
    </source>
</evidence>
<evidence type="ECO:0000313" key="2">
    <source>
        <dbReference type="EMBL" id="PQJ12858.1"/>
    </source>
</evidence>
<accession>A0A2S7T1Q2</accession>
<reference evidence="2 3" key="1">
    <citation type="submission" date="2018-01" db="EMBL/GenBank/DDBJ databases">
        <title>A novel member of the phylum Bacteroidetes isolated from glacier ice.</title>
        <authorList>
            <person name="Liu Q."/>
            <person name="Xin Y.-H."/>
        </authorList>
    </citation>
    <scope>NUCLEOTIDE SEQUENCE [LARGE SCALE GENOMIC DNA]</scope>
    <source>
        <strain evidence="2 3">RB1R16</strain>
    </source>
</reference>
<keyword evidence="3" id="KW-1185">Reference proteome</keyword>
<gene>
    <name evidence="2" type="ORF">CJD36_003695</name>
</gene>
<dbReference type="AlphaFoldDB" id="A0A2S7T1Q2"/>
<comment type="caution">
    <text evidence="2">The sequence shown here is derived from an EMBL/GenBank/DDBJ whole genome shotgun (WGS) entry which is preliminary data.</text>
</comment>
<protein>
    <submittedName>
        <fullName evidence="2">Uncharacterized protein</fullName>
    </submittedName>
</protein>
<feature type="region of interest" description="Disordered" evidence="1">
    <location>
        <begin position="20"/>
        <end position="49"/>
    </location>
</feature>
<name>A0A2S7T1Q2_9BACT</name>
<dbReference type="RefSeq" id="WP_105037742.1">
    <property type="nucleotide sequence ID" value="NZ_PPSL01000001.1"/>
</dbReference>
<evidence type="ECO:0000313" key="3">
    <source>
        <dbReference type="Proteomes" id="UP000239872"/>
    </source>
</evidence>